<evidence type="ECO:0000256" key="6">
    <source>
        <dbReference type="ARBA" id="ARBA00022989"/>
    </source>
</evidence>
<dbReference type="Pfam" id="PF01235">
    <property type="entry name" value="Na_Ala_symp"/>
    <property type="match status" value="1"/>
</dbReference>
<feature type="transmembrane region" description="Helical" evidence="8">
    <location>
        <begin position="173"/>
        <end position="192"/>
    </location>
</feature>
<dbReference type="PRINTS" id="PR00175">
    <property type="entry name" value="NAALASMPORT"/>
</dbReference>
<evidence type="ECO:0000256" key="1">
    <source>
        <dbReference type="ARBA" id="ARBA00004651"/>
    </source>
</evidence>
<comment type="similarity">
    <text evidence="2 8">Belongs to the alanine or glycine:cation symporter (AGCS) (TC 2.A.25) family.</text>
</comment>
<dbReference type="NCBIfam" id="TIGR00835">
    <property type="entry name" value="agcS"/>
    <property type="match status" value="1"/>
</dbReference>
<evidence type="ECO:0000256" key="3">
    <source>
        <dbReference type="ARBA" id="ARBA00022448"/>
    </source>
</evidence>
<keyword evidence="6 8" id="KW-1133">Transmembrane helix</keyword>
<dbReference type="EMBL" id="JAGGMR010000001">
    <property type="protein sequence ID" value="MBP2191476.1"/>
    <property type="molecule type" value="Genomic_DNA"/>
</dbReference>
<comment type="caution">
    <text evidence="9">The sequence shown here is derived from an EMBL/GenBank/DDBJ whole genome shotgun (WGS) entry which is preliminary data.</text>
</comment>
<dbReference type="InterPro" id="IPR001463">
    <property type="entry name" value="Na/Ala_symport"/>
</dbReference>
<keyword evidence="8" id="KW-0769">Symport</keyword>
<keyword evidence="4 8" id="KW-1003">Cell membrane</keyword>
<sequence>MTSGSPIPAAVNPLLAADFEWFRHDWLTGWSDIVYLWIVAPLLIAAGAYFTVRTRGVQFRRFASAARLSMRTGLFAEDHDSARPDAQTISGFAAFCVGLAARTGTGNIAGMAVALVVGGPGAILWMWVVAALSMACSVVENTLAQIYKEPLADGSFRGGPAFYLEKGLGAERAARVFAVLFLLAVGFAFVMVQANTITDAIRGATQVDARTIAVPMAAGTAWIIFRGASHASRFLSTVTPWIAGAYIVFGLTVLFLNIGRLPEVLRLIVQSAFGVGPMAAGLAGGMMIAVTTGARRGLFSNEAGMGMSPNAAGSATGPHPADQGFVQAFGVFISTYVICTLSALVILLAAGGAYQPGQETGLNGAQLVGVAAGNQFGAAGEVFIVLALFLFGYQSIIANYTMCEGNITNIFGWGARRLFAFRGLLIAAILAGSVLALETVWAIGDIFVATMAVINLTAIVLLFGQARAAILDWDAQCRARHRPRFVESTLPRPVPGAVWSEKD</sequence>
<feature type="transmembrane region" description="Helical" evidence="8">
    <location>
        <begin position="267"/>
        <end position="290"/>
    </location>
</feature>
<dbReference type="PANTHER" id="PTHR30330">
    <property type="entry name" value="AGSS FAMILY TRANSPORTER, SODIUM-ALANINE"/>
    <property type="match status" value="1"/>
</dbReference>
<keyword evidence="10" id="KW-1185">Reference proteome</keyword>
<dbReference type="Proteomes" id="UP001519325">
    <property type="component" value="Unassembled WGS sequence"/>
</dbReference>
<feature type="transmembrane region" description="Helical" evidence="8">
    <location>
        <begin position="375"/>
        <end position="398"/>
    </location>
</feature>
<comment type="subcellular location">
    <subcellularLocation>
        <location evidence="1 8">Cell membrane</location>
        <topology evidence="1 8">Multi-pass membrane protein</topology>
    </subcellularLocation>
</comment>
<keyword evidence="3 8" id="KW-0813">Transport</keyword>
<evidence type="ECO:0000256" key="5">
    <source>
        <dbReference type="ARBA" id="ARBA00022692"/>
    </source>
</evidence>
<keyword evidence="5 8" id="KW-0812">Transmembrane</keyword>
<proteinExistence type="inferred from homology"/>
<gene>
    <name evidence="9" type="ORF">BJ987_004377</name>
</gene>
<name>A0ABS4QIE8_9NOCA</name>
<evidence type="ECO:0000256" key="2">
    <source>
        <dbReference type="ARBA" id="ARBA00009261"/>
    </source>
</evidence>
<organism evidence="9 10">
    <name type="scientific">Nocardia goodfellowii</name>
    <dbReference type="NCBI Taxonomy" id="882446"/>
    <lineage>
        <taxon>Bacteria</taxon>
        <taxon>Bacillati</taxon>
        <taxon>Actinomycetota</taxon>
        <taxon>Actinomycetes</taxon>
        <taxon>Mycobacteriales</taxon>
        <taxon>Nocardiaceae</taxon>
        <taxon>Nocardia</taxon>
    </lineage>
</organism>
<accession>A0ABS4QIE8</accession>
<feature type="transmembrane region" description="Helical" evidence="8">
    <location>
        <begin position="443"/>
        <end position="463"/>
    </location>
</feature>
<feature type="transmembrane region" description="Helical" evidence="8">
    <location>
        <begin position="329"/>
        <end position="355"/>
    </location>
</feature>
<evidence type="ECO:0000313" key="10">
    <source>
        <dbReference type="Proteomes" id="UP001519325"/>
    </source>
</evidence>
<reference evidence="9 10" key="1">
    <citation type="submission" date="2021-03" db="EMBL/GenBank/DDBJ databases">
        <title>Sequencing the genomes of 1000 actinobacteria strains.</title>
        <authorList>
            <person name="Klenk H.-P."/>
        </authorList>
    </citation>
    <scope>NUCLEOTIDE SEQUENCE [LARGE SCALE GENOMIC DNA]</scope>
    <source>
        <strain evidence="9 10">DSM 45516</strain>
    </source>
</reference>
<dbReference type="PANTHER" id="PTHR30330:SF1">
    <property type="entry name" value="AMINO-ACID CARRIER PROTEIN ALST"/>
    <property type="match status" value="1"/>
</dbReference>
<feature type="transmembrane region" description="Helical" evidence="8">
    <location>
        <begin position="241"/>
        <end position="261"/>
    </location>
</feature>
<dbReference type="RefSeq" id="WP_209893157.1">
    <property type="nucleotide sequence ID" value="NZ_JAGGMR010000001.1"/>
</dbReference>
<evidence type="ECO:0000256" key="7">
    <source>
        <dbReference type="ARBA" id="ARBA00023136"/>
    </source>
</evidence>
<evidence type="ECO:0000313" key="9">
    <source>
        <dbReference type="EMBL" id="MBP2191476.1"/>
    </source>
</evidence>
<evidence type="ECO:0000256" key="8">
    <source>
        <dbReference type="RuleBase" id="RU363064"/>
    </source>
</evidence>
<keyword evidence="7 8" id="KW-0472">Membrane</keyword>
<evidence type="ECO:0000256" key="4">
    <source>
        <dbReference type="ARBA" id="ARBA00022475"/>
    </source>
</evidence>
<feature type="transmembrane region" description="Helical" evidence="8">
    <location>
        <begin position="419"/>
        <end position="437"/>
    </location>
</feature>
<protein>
    <submittedName>
        <fullName evidence="9">AGCS family alanine or glycine:cation symporter</fullName>
    </submittedName>
</protein>
<feature type="transmembrane region" description="Helical" evidence="8">
    <location>
        <begin position="33"/>
        <end position="52"/>
    </location>
</feature>